<evidence type="ECO:0000259" key="8">
    <source>
        <dbReference type="PROSITE" id="PS50928"/>
    </source>
</evidence>
<feature type="transmembrane region" description="Helical" evidence="7">
    <location>
        <begin position="207"/>
        <end position="226"/>
    </location>
</feature>
<feature type="transmembrane region" description="Helical" evidence="7">
    <location>
        <begin position="261"/>
        <end position="289"/>
    </location>
</feature>
<protein>
    <submittedName>
        <fullName evidence="9">Peptide ABC transporter permease</fullName>
    </submittedName>
</protein>
<proteinExistence type="inferred from homology"/>
<dbReference type="EMBL" id="BMOD01000002">
    <property type="protein sequence ID" value="GGJ25407.1"/>
    <property type="molecule type" value="Genomic_DNA"/>
</dbReference>
<dbReference type="InterPro" id="IPR000515">
    <property type="entry name" value="MetI-like"/>
</dbReference>
<accession>A0ABQ2CVL5</accession>
<gene>
    <name evidence="9" type="ORF">GCM10008938_09290</name>
</gene>
<comment type="subcellular location">
    <subcellularLocation>
        <location evidence="1 7">Cell membrane</location>
        <topology evidence="1 7">Multi-pass membrane protein</topology>
    </subcellularLocation>
</comment>
<evidence type="ECO:0000256" key="1">
    <source>
        <dbReference type="ARBA" id="ARBA00004651"/>
    </source>
</evidence>
<evidence type="ECO:0000313" key="10">
    <source>
        <dbReference type="Proteomes" id="UP000632222"/>
    </source>
</evidence>
<dbReference type="InterPro" id="IPR045621">
    <property type="entry name" value="BPD_transp_1_N"/>
</dbReference>
<dbReference type="PANTHER" id="PTHR43163:SF6">
    <property type="entry name" value="DIPEPTIDE TRANSPORT SYSTEM PERMEASE PROTEIN DPPB-RELATED"/>
    <property type="match status" value="1"/>
</dbReference>
<feature type="domain" description="ABC transmembrane type-1" evidence="8">
    <location>
        <begin position="98"/>
        <end position="330"/>
    </location>
</feature>
<dbReference type="PANTHER" id="PTHR43163">
    <property type="entry name" value="DIPEPTIDE TRANSPORT SYSTEM PERMEASE PROTEIN DPPB-RELATED"/>
    <property type="match status" value="1"/>
</dbReference>
<dbReference type="SUPFAM" id="SSF161098">
    <property type="entry name" value="MetI-like"/>
    <property type="match status" value="1"/>
</dbReference>
<evidence type="ECO:0000256" key="6">
    <source>
        <dbReference type="ARBA" id="ARBA00023136"/>
    </source>
</evidence>
<organism evidence="9 10">
    <name type="scientific">Deinococcus roseus</name>
    <dbReference type="NCBI Taxonomy" id="392414"/>
    <lineage>
        <taxon>Bacteria</taxon>
        <taxon>Thermotogati</taxon>
        <taxon>Deinococcota</taxon>
        <taxon>Deinococci</taxon>
        <taxon>Deinococcales</taxon>
        <taxon>Deinococcaceae</taxon>
        <taxon>Deinococcus</taxon>
    </lineage>
</organism>
<evidence type="ECO:0000256" key="5">
    <source>
        <dbReference type="ARBA" id="ARBA00022989"/>
    </source>
</evidence>
<evidence type="ECO:0000256" key="2">
    <source>
        <dbReference type="ARBA" id="ARBA00022448"/>
    </source>
</evidence>
<feature type="transmembrane region" description="Helical" evidence="7">
    <location>
        <begin position="104"/>
        <end position="125"/>
    </location>
</feature>
<dbReference type="InterPro" id="IPR035906">
    <property type="entry name" value="MetI-like_sf"/>
</dbReference>
<evidence type="ECO:0000256" key="3">
    <source>
        <dbReference type="ARBA" id="ARBA00022475"/>
    </source>
</evidence>
<feature type="transmembrane region" description="Helical" evidence="7">
    <location>
        <begin position="173"/>
        <end position="195"/>
    </location>
</feature>
<dbReference type="Gene3D" id="1.10.3720.10">
    <property type="entry name" value="MetI-like"/>
    <property type="match status" value="1"/>
</dbReference>
<dbReference type="Proteomes" id="UP000632222">
    <property type="component" value="Unassembled WGS sequence"/>
</dbReference>
<keyword evidence="6 7" id="KW-0472">Membrane</keyword>
<comment type="similarity">
    <text evidence="7">Belongs to the binding-protein-dependent transport system permease family.</text>
</comment>
<keyword evidence="10" id="KW-1185">Reference proteome</keyword>
<name>A0ABQ2CVL5_9DEIO</name>
<feature type="transmembrane region" description="Helical" evidence="7">
    <location>
        <begin position="137"/>
        <end position="161"/>
    </location>
</feature>
<evidence type="ECO:0000313" key="9">
    <source>
        <dbReference type="EMBL" id="GGJ25407.1"/>
    </source>
</evidence>
<dbReference type="Pfam" id="PF00528">
    <property type="entry name" value="BPD_transp_1"/>
    <property type="match status" value="1"/>
</dbReference>
<keyword evidence="4 7" id="KW-0812">Transmembrane</keyword>
<sequence length="340" mass="37597">MFTFILRRVLQLPLILFGISVLIFGLTQFLSADIRAASFAQSEKQAQPAFIAGIIERYHLDADFFTQYRIWLEQVFHGNLGYSRTAHLPVVEALAIKIPATMELALVAIVVIALFGISVGILTAVTRNSWFDHTIRVLSIIAYGFPTFVVGIFVITVFYGILQWFEPGRINTILSLTAGLPTTDGFLFFPSLFAGKWDIVLDLIKHLFMPVLTLTFVISPQLIQVVRSNVIDVLRQDYVRTAKAKGLPTTAIVVKHALRNALIPVITVLGSILIGLLSGSIITETIFIYPGVGLWASQAAQTIDIPSVIGFALFAATTVTLINLLVDIFYGIIDPRIRYE</sequence>
<comment type="caution">
    <text evidence="9">The sequence shown here is derived from an EMBL/GenBank/DDBJ whole genome shotgun (WGS) entry which is preliminary data.</text>
</comment>
<reference evidence="10" key="1">
    <citation type="journal article" date="2019" name="Int. J. Syst. Evol. Microbiol.">
        <title>The Global Catalogue of Microorganisms (GCM) 10K type strain sequencing project: providing services to taxonomists for standard genome sequencing and annotation.</title>
        <authorList>
            <consortium name="The Broad Institute Genomics Platform"/>
            <consortium name="The Broad Institute Genome Sequencing Center for Infectious Disease"/>
            <person name="Wu L."/>
            <person name="Ma J."/>
        </authorList>
    </citation>
    <scope>NUCLEOTIDE SEQUENCE [LARGE SCALE GENOMIC DNA]</scope>
    <source>
        <strain evidence="10">JCM 14370</strain>
    </source>
</reference>
<dbReference type="PROSITE" id="PS50928">
    <property type="entry name" value="ABC_TM1"/>
    <property type="match status" value="1"/>
</dbReference>
<dbReference type="RefSeq" id="WP_189000566.1">
    <property type="nucleotide sequence ID" value="NZ_BMOD01000002.1"/>
</dbReference>
<dbReference type="CDD" id="cd06261">
    <property type="entry name" value="TM_PBP2"/>
    <property type="match status" value="1"/>
</dbReference>
<feature type="transmembrane region" description="Helical" evidence="7">
    <location>
        <begin position="309"/>
        <end position="333"/>
    </location>
</feature>
<evidence type="ECO:0000256" key="4">
    <source>
        <dbReference type="ARBA" id="ARBA00022692"/>
    </source>
</evidence>
<feature type="transmembrane region" description="Helical" evidence="7">
    <location>
        <begin position="12"/>
        <end position="32"/>
    </location>
</feature>
<dbReference type="Pfam" id="PF19300">
    <property type="entry name" value="BPD_transp_1_N"/>
    <property type="match status" value="1"/>
</dbReference>
<keyword evidence="3" id="KW-1003">Cell membrane</keyword>
<keyword evidence="2 7" id="KW-0813">Transport</keyword>
<keyword evidence="5 7" id="KW-1133">Transmembrane helix</keyword>
<evidence type="ECO:0000256" key="7">
    <source>
        <dbReference type="RuleBase" id="RU363032"/>
    </source>
</evidence>